<protein>
    <recommendedName>
        <fullName evidence="4">HTH-type transcriptional regulator</fullName>
    </recommendedName>
</protein>
<evidence type="ECO:0000256" key="4">
    <source>
        <dbReference type="PIRNR" id="PIRNR006707"/>
    </source>
</evidence>
<dbReference type="InterPro" id="IPR036390">
    <property type="entry name" value="WH_DNA-bd_sf"/>
</dbReference>
<dbReference type="SUPFAM" id="SSF46785">
    <property type="entry name" value="Winged helix' DNA-binding domain"/>
    <property type="match status" value="1"/>
</dbReference>
<dbReference type="AlphaFoldDB" id="A0A7C4Q2B6"/>
<evidence type="ECO:0000256" key="3">
    <source>
        <dbReference type="ARBA" id="ARBA00023163"/>
    </source>
</evidence>
<dbReference type="InterPro" id="IPR036388">
    <property type="entry name" value="WH-like_DNA-bd_sf"/>
</dbReference>
<dbReference type="PANTHER" id="PTHR38465:SF2">
    <property type="entry name" value="HTH-TYPE TRANSCRIPTIONAL REGULATOR MMPR5"/>
    <property type="match status" value="1"/>
</dbReference>
<dbReference type="InterPro" id="IPR026282">
    <property type="entry name" value="MJ1563"/>
</dbReference>
<organism evidence="5">
    <name type="scientific">Bellilinea caldifistulae</name>
    <dbReference type="NCBI Taxonomy" id="360411"/>
    <lineage>
        <taxon>Bacteria</taxon>
        <taxon>Bacillati</taxon>
        <taxon>Chloroflexota</taxon>
        <taxon>Anaerolineae</taxon>
        <taxon>Anaerolineales</taxon>
        <taxon>Anaerolineaceae</taxon>
        <taxon>Bellilinea</taxon>
    </lineage>
</organism>
<dbReference type="GO" id="GO:0003677">
    <property type="term" value="F:DNA binding"/>
    <property type="evidence" value="ECO:0007669"/>
    <property type="project" value="UniProtKB-UniRule"/>
</dbReference>
<reference evidence="5" key="1">
    <citation type="journal article" date="2020" name="mSystems">
        <title>Genome- and Community-Level Interaction Insights into Carbon Utilization and Element Cycling Functions of Hydrothermarchaeota in Hydrothermal Sediment.</title>
        <authorList>
            <person name="Zhou Z."/>
            <person name="Liu Y."/>
            <person name="Xu W."/>
            <person name="Pan J."/>
            <person name="Luo Z.H."/>
            <person name="Li M."/>
        </authorList>
    </citation>
    <scope>NUCLEOTIDE SEQUENCE [LARGE SCALE GENOMIC DNA]</scope>
    <source>
        <strain evidence="5">SpSt-556</strain>
    </source>
</reference>
<evidence type="ECO:0000313" key="5">
    <source>
        <dbReference type="EMBL" id="HGS87727.1"/>
    </source>
</evidence>
<name>A0A7C4Q2B6_9CHLR</name>
<dbReference type="EMBL" id="DSXR01000090">
    <property type="protein sequence ID" value="HGS87727.1"/>
    <property type="molecule type" value="Genomic_DNA"/>
</dbReference>
<dbReference type="Gene3D" id="1.10.10.10">
    <property type="entry name" value="Winged helix-like DNA-binding domain superfamily/Winged helix DNA-binding domain"/>
    <property type="match status" value="1"/>
</dbReference>
<evidence type="ECO:0000256" key="1">
    <source>
        <dbReference type="ARBA" id="ARBA00023015"/>
    </source>
</evidence>
<keyword evidence="3 4" id="KW-0804">Transcription</keyword>
<gene>
    <name evidence="5" type="ORF">ENT17_08925</name>
</gene>
<dbReference type="PIRSF" id="PIRSF006707">
    <property type="entry name" value="MJ1563"/>
    <property type="match status" value="1"/>
</dbReference>
<dbReference type="CDD" id="cd00090">
    <property type="entry name" value="HTH_ARSR"/>
    <property type="match status" value="1"/>
</dbReference>
<sequence>MVSDETDSGDSTPPISGDPLTLSQFIENMGLHFEEYGIPRIGGKILGLLLIASRPVSPEEMAEVLQVSRSSISTNLRTLMMAGLAERVSLPGERSDYYVFSDEAWENSLEMRLESVQNLREMAEEGLQGLAQDHPARQRMDEIIEWTALLEKSYEKILQEWQSRREIPA</sequence>
<comment type="caution">
    <text evidence="5">The sequence shown here is derived from an EMBL/GenBank/DDBJ whole genome shotgun (WGS) entry which is preliminary data.</text>
</comment>
<dbReference type="Gene3D" id="1.10.287.160">
    <property type="entry name" value="HR1 repeat"/>
    <property type="match status" value="1"/>
</dbReference>
<comment type="similarity">
    <text evidence="4">Belongs to the GbsR family.</text>
</comment>
<dbReference type="PANTHER" id="PTHR38465">
    <property type="entry name" value="HTH-TYPE TRANSCRIPTIONAL REGULATOR MJ1563-RELATED"/>
    <property type="match status" value="1"/>
</dbReference>
<keyword evidence="2 4" id="KW-0238">DNA-binding</keyword>
<dbReference type="InterPro" id="IPR052362">
    <property type="entry name" value="HTH-GbsR_regulator"/>
</dbReference>
<proteinExistence type="inferred from homology"/>
<accession>A0A7C4Q2B6</accession>
<keyword evidence="1 4" id="KW-0805">Transcription regulation</keyword>
<evidence type="ECO:0000256" key="2">
    <source>
        <dbReference type="ARBA" id="ARBA00023125"/>
    </source>
</evidence>
<dbReference type="InterPro" id="IPR011991">
    <property type="entry name" value="ArsR-like_HTH"/>
</dbReference>